<reference evidence="1 2" key="1">
    <citation type="journal article" date="2010" name="J. Bacteriol.">
        <title>Complete genome sequence of Enterobacter cloacae subsp. cloacae type strain ATCC 13047.</title>
        <authorList>
            <person name="Ren Y."/>
            <person name="Ren Y."/>
            <person name="Zhou Z."/>
            <person name="Guo X."/>
            <person name="Li Y."/>
            <person name="Feng L."/>
            <person name="Wang L."/>
        </authorList>
    </citation>
    <scope>NUCLEOTIDE SEQUENCE [LARGE SCALE GENOMIC DNA]</scope>
    <source>
        <strain evidence="2">ATCC 13047 / DSM 30054 / NBRC 13535 / NCTC 10005 / WDCM 00083 / NCDC 279-56</strain>
    </source>
</reference>
<sequence length="103" mass="11912">MPEDVMKKLSKLQAKYLQDVKRLLLENKDRLHPSSWSLYYPDGKQTSFKYIDTSYHIDIEDRIKHATMSHQPKHEPVVFIANGHEDAERMANAHFEATGTTAA</sequence>
<dbReference type="Proteomes" id="UP000002363">
    <property type="component" value="Chromosome"/>
</dbReference>
<dbReference type="KEGG" id="enc:ECL_03594"/>
<protein>
    <submittedName>
        <fullName evidence="1">Uncharacterized protein</fullName>
    </submittedName>
</protein>
<accession>A0A0H3CMM7</accession>
<evidence type="ECO:0000313" key="2">
    <source>
        <dbReference type="Proteomes" id="UP000002363"/>
    </source>
</evidence>
<keyword evidence="2" id="KW-1185">Reference proteome</keyword>
<dbReference type="HOGENOM" id="CLU_2259364_0_0_6"/>
<name>A0A0H3CMM7_ENTCC</name>
<organism evidence="1 2">
    <name type="scientific">Enterobacter cloacae subsp. cloacae (strain ATCC 13047 / DSM 30054 / NBRC 13535 / NCTC 10005 / WDCM 00083 / NCDC 279-56)</name>
    <dbReference type="NCBI Taxonomy" id="716541"/>
    <lineage>
        <taxon>Bacteria</taxon>
        <taxon>Pseudomonadati</taxon>
        <taxon>Pseudomonadota</taxon>
        <taxon>Gammaproteobacteria</taxon>
        <taxon>Enterobacterales</taxon>
        <taxon>Enterobacteriaceae</taxon>
        <taxon>Enterobacter</taxon>
        <taxon>Enterobacter cloacae complex</taxon>
    </lineage>
</organism>
<evidence type="ECO:0000313" key="1">
    <source>
        <dbReference type="EMBL" id="ADF63128.1"/>
    </source>
</evidence>
<proteinExistence type="predicted"/>
<dbReference type="AlphaFoldDB" id="A0A0H3CMM7"/>
<gene>
    <name evidence="1" type="ordered locus">ECL_03594</name>
</gene>
<dbReference type="OrthoDB" id="6636520at2"/>
<dbReference type="EMBL" id="CP001918">
    <property type="protein sequence ID" value="ADF63128.1"/>
    <property type="molecule type" value="Genomic_DNA"/>
</dbReference>
<dbReference type="EnsemblBacteria" id="ADF63128">
    <property type="protein sequence ID" value="ADF63128"/>
    <property type="gene ID" value="ECL_03594"/>
</dbReference>
<dbReference type="STRING" id="716541.ECL_03594"/>